<comment type="caution">
    <text evidence="12">The sequence shown here is derived from an EMBL/GenBank/DDBJ whole genome shotgun (WGS) entry which is preliminary data.</text>
</comment>
<keyword evidence="8 10" id="KW-0472">Membrane</keyword>
<dbReference type="InterPro" id="IPR017938">
    <property type="entry name" value="Riboflavin_synthase-like_b-brl"/>
</dbReference>
<dbReference type="GO" id="GO:0006879">
    <property type="term" value="P:intracellular iron ion homeostasis"/>
    <property type="evidence" value="ECO:0007669"/>
    <property type="project" value="TreeGrafter"/>
</dbReference>
<dbReference type="PROSITE" id="PS51384">
    <property type="entry name" value="FAD_FR"/>
    <property type="match status" value="1"/>
</dbReference>
<name>A0AAD2GR79_9AGAR</name>
<keyword evidence="13" id="KW-1185">Reference proteome</keyword>
<evidence type="ECO:0000256" key="7">
    <source>
        <dbReference type="ARBA" id="ARBA00023065"/>
    </source>
</evidence>
<comment type="subcellular location">
    <subcellularLocation>
        <location evidence="1">Cell membrane</location>
        <topology evidence="1">Multi-pass membrane protein</topology>
    </subcellularLocation>
</comment>
<feature type="transmembrane region" description="Helical" evidence="10">
    <location>
        <begin position="265"/>
        <end position="285"/>
    </location>
</feature>
<dbReference type="InterPro" id="IPR013112">
    <property type="entry name" value="FAD-bd_8"/>
</dbReference>
<evidence type="ECO:0000256" key="5">
    <source>
        <dbReference type="ARBA" id="ARBA00022692"/>
    </source>
</evidence>
<dbReference type="SUPFAM" id="SSF63380">
    <property type="entry name" value="Riboflavin synthase domain-like"/>
    <property type="match status" value="1"/>
</dbReference>
<proteinExistence type="predicted"/>
<dbReference type="GO" id="GO:0015677">
    <property type="term" value="P:copper ion import"/>
    <property type="evidence" value="ECO:0007669"/>
    <property type="project" value="TreeGrafter"/>
</dbReference>
<dbReference type="SFLD" id="SFLDS00052">
    <property type="entry name" value="Ferric_Reductase_Domain"/>
    <property type="match status" value="1"/>
</dbReference>
<dbReference type="Gene3D" id="3.40.50.80">
    <property type="entry name" value="Nucleotide-binding domain of ferredoxin-NADP reductase (FNR) module"/>
    <property type="match status" value="1"/>
</dbReference>
<keyword evidence="6 10" id="KW-1133">Transmembrane helix</keyword>
<gene>
    <name evidence="12" type="ORF">MYCIT1_LOCUS806</name>
</gene>
<dbReference type="SFLD" id="SFLDG01168">
    <property type="entry name" value="Ferric_reductase_subgroup_(FRE"/>
    <property type="match status" value="1"/>
</dbReference>
<dbReference type="Pfam" id="PF01794">
    <property type="entry name" value="Ferric_reduct"/>
    <property type="match status" value="1"/>
</dbReference>
<evidence type="ECO:0000256" key="3">
    <source>
        <dbReference type="ARBA" id="ARBA00022448"/>
    </source>
</evidence>
<evidence type="ECO:0000256" key="9">
    <source>
        <dbReference type="ARBA" id="ARBA00048483"/>
    </source>
</evidence>
<evidence type="ECO:0000256" key="4">
    <source>
        <dbReference type="ARBA" id="ARBA00022475"/>
    </source>
</evidence>
<keyword evidence="7" id="KW-0406">Ion transport</keyword>
<keyword evidence="5 10" id="KW-0812">Transmembrane</keyword>
<evidence type="ECO:0000313" key="12">
    <source>
        <dbReference type="EMBL" id="CAK5262251.1"/>
    </source>
</evidence>
<dbReference type="InterPro" id="IPR039261">
    <property type="entry name" value="FNR_nucleotide-bd"/>
</dbReference>
<feature type="transmembrane region" description="Helical" evidence="10">
    <location>
        <begin position="203"/>
        <end position="220"/>
    </location>
</feature>
<dbReference type="AlphaFoldDB" id="A0AAD2GR79"/>
<evidence type="ECO:0000256" key="8">
    <source>
        <dbReference type="ARBA" id="ARBA00023136"/>
    </source>
</evidence>
<dbReference type="PANTHER" id="PTHR32361">
    <property type="entry name" value="FERRIC/CUPRIC REDUCTASE TRANSMEMBRANE COMPONENT"/>
    <property type="match status" value="1"/>
</dbReference>
<organism evidence="12 13">
    <name type="scientific">Mycena citricolor</name>
    <dbReference type="NCBI Taxonomy" id="2018698"/>
    <lineage>
        <taxon>Eukaryota</taxon>
        <taxon>Fungi</taxon>
        <taxon>Dikarya</taxon>
        <taxon>Basidiomycota</taxon>
        <taxon>Agaricomycotina</taxon>
        <taxon>Agaricomycetes</taxon>
        <taxon>Agaricomycetidae</taxon>
        <taxon>Agaricales</taxon>
        <taxon>Marasmiineae</taxon>
        <taxon>Mycenaceae</taxon>
        <taxon>Mycena</taxon>
    </lineage>
</organism>
<dbReference type="InterPro" id="IPR051410">
    <property type="entry name" value="Ferric/Cupric_Reductase"/>
</dbReference>
<dbReference type="Proteomes" id="UP001295794">
    <property type="component" value="Unassembled WGS sequence"/>
</dbReference>
<dbReference type="InterPro" id="IPR013130">
    <property type="entry name" value="Fe3_Rdtase_TM_dom"/>
</dbReference>
<dbReference type="PANTHER" id="PTHR32361:SF28">
    <property type="entry name" value="FRP1P"/>
    <property type="match status" value="1"/>
</dbReference>
<keyword evidence="3" id="KW-0813">Transport</keyword>
<evidence type="ECO:0000259" key="11">
    <source>
        <dbReference type="PROSITE" id="PS51384"/>
    </source>
</evidence>
<accession>A0AAD2GR79</accession>
<dbReference type="CDD" id="cd06186">
    <property type="entry name" value="NOX_Duox_like_FAD_NADP"/>
    <property type="match status" value="1"/>
</dbReference>
<keyword evidence="4" id="KW-1003">Cell membrane</keyword>
<feature type="domain" description="FAD-binding FR-type" evidence="11">
    <location>
        <begin position="300"/>
        <end position="422"/>
    </location>
</feature>
<feature type="transmembrane region" description="Helical" evidence="10">
    <location>
        <begin position="171"/>
        <end position="191"/>
    </location>
</feature>
<feature type="transmembrane region" description="Helical" evidence="10">
    <location>
        <begin position="127"/>
        <end position="151"/>
    </location>
</feature>
<dbReference type="GO" id="GO:0006826">
    <property type="term" value="P:iron ion transport"/>
    <property type="evidence" value="ECO:0007669"/>
    <property type="project" value="TreeGrafter"/>
</dbReference>
<evidence type="ECO:0000256" key="1">
    <source>
        <dbReference type="ARBA" id="ARBA00004651"/>
    </source>
</evidence>
<feature type="transmembrane region" description="Helical" evidence="10">
    <location>
        <begin position="240"/>
        <end position="258"/>
    </location>
</feature>
<feature type="transmembrane region" description="Helical" evidence="10">
    <location>
        <begin position="20"/>
        <end position="41"/>
    </location>
</feature>
<feature type="non-terminal residue" evidence="12">
    <location>
        <position position="455"/>
    </location>
</feature>
<comment type="catalytic activity">
    <reaction evidence="9">
        <text>2 a Fe(II)-siderophore + NADP(+) + H(+) = 2 a Fe(III)-siderophore + NADPH</text>
        <dbReference type="Rhea" id="RHEA:28795"/>
        <dbReference type="Rhea" id="RHEA-COMP:11342"/>
        <dbReference type="Rhea" id="RHEA-COMP:11344"/>
        <dbReference type="ChEBI" id="CHEBI:15378"/>
        <dbReference type="ChEBI" id="CHEBI:29033"/>
        <dbReference type="ChEBI" id="CHEBI:29034"/>
        <dbReference type="ChEBI" id="CHEBI:57783"/>
        <dbReference type="ChEBI" id="CHEBI:58349"/>
        <dbReference type="EC" id="1.16.1.9"/>
    </reaction>
</comment>
<dbReference type="GO" id="GO:0052851">
    <property type="term" value="F:ferric-chelate reductase (NADPH) activity"/>
    <property type="evidence" value="ECO:0007669"/>
    <property type="project" value="UniProtKB-EC"/>
</dbReference>
<dbReference type="EMBL" id="CAVNYO010000012">
    <property type="protein sequence ID" value="CAK5262251.1"/>
    <property type="molecule type" value="Genomic_DNA"/>
</dbReference>
<evidence type="ECO:0000256" key="10">
    <source>
        <dbReference type="SAM" id="Phobius"/>
    </source>
</evidence>
<evidence type="ECO:0000256" key="6">
    <source>
        <dbReference type="ARBA" id="ARBA00022989"/>
    </source>
</evidence>
<evidence type="ECO:0000313" key="13">
    <source>
        <dbReference type="Proteomes" id="UP001295794"/>
    </source>
</evidence>
<sequence>MNLTQTAGGAAAVHPLDVGMLVFHVTIVLSVLIVLVALFRLPRAFARFWRASEWTQGHFLGYSASRKGGPVVFPGVPDEVYAGGSAKDDQAFQYLARSGPQFDTPPPHIPGTPFFLRSVVSVLHSRVISGFSIGQLIVCACWLDVVLYAAIYRSTGPFTDFGRYGLIATAQLPFVFVFAAKNNIAGVLLGVGYEKLNFLHRHVARIAIVAANIHSFGYVYKWCLAATFQEHIMEPQNASGLLMLIAFNVLLLASSPFVRNRAYNFFFWVHTLFVPACMAAGWAHYPPLRPYLICASAVYGFDKLLRIAKTRISTATIQALPGLNATRVELPYINKGWRAGQHVRVRVLSSSMGIMGWSEIHPFTIASSSRSGNGLVLVCKQAGTWTNKLYRAAAADNHVGEACLSRHVKMIVEGPYGGPGFMMMHSFSAALFVVGGSGITFALGAVQDLIEQDSC</sequence>
<dbReference type="EC" id="1.16.1.9" evidence="2"/>
<dbReference type="GO" id="GO:0005886">
    <property type="term" value="C:plasma membrane"/>
    <property type="evidence" value="ECO:0007669"/>
    <property type="project" value="UniProtKB-SubCell"/>
</dbReference>
<evidence type="ECO:0000256" key="2">
    <source>
        <dbReference type="ARBA" id="ARBA00012668"/>
    </source>
</evidence>
<dbReference type="Pfam" id="PF08022">
    <property type="entry name" value="FAD_binding_8"/>
    <property type="match status" value="1"/>
</dbReference>
<protein>
    <recommendedName>
        <fullName evidence="2">ferric-chelate reductase (NADPH)</fullName>
        <ecNumber evidence="2">1.16.1.9</ecNumber>
    </recommendedName>
</protein>
<reference evidence="12" key="1">
    <citation type="submission" date="2023-11" db="EMBL/GenBank/DDBJ databases">
        <authorList>
            <person name="De Vega J J."/>
            <person name="De Vega J J."/>
        </authorList>
    </citation>
    <scope>NUCLEOTIDE SEQUENCE</scope>
</reference>
<dbReference type="InterPro" id="IPR017927">
    <property type="entry name" value="FAD-bd_FR_type"/>
</dbReference>